<dbReference type="CDD" id="cd18582">
    <property type="entry name" value="ABC_6TM_ATM1_ABCB7"/>
    <property type="match status" value="1"/>
</dbReference>
<evidence type="ECO:0000256" key="5">
    <source>
        <dbReference type="ARBA" id="ARBA00022840"/>
    </source>
</evidence>
<feature type="transmembrane region" description="Helical" evidence="9">
    <location>
        <begin position="213"/>
        <end position="232"/>
    </location>
</feature>
<comment type="caution">
    <text evidence="12">The sequence shown here is derived from an EMBL/GenBank/DDBJ whole genome shotgun (WGS) entry which is preliminary data.</text>
</comment>
<dbReference type="SUPFAM" id="SSF52540">
    <property type="entry name" value="P-loop containing nucleoside triphosphate hydrolases"/>
    <property type="match status" value="1"/>
</dbReference>
<dbReference type="Gene3D" id="3.40.50.300">
    <property type="entry name" value="P-loop containing nucleotide triphosphate hydrolases"/>
    <property type="match status" value="1"/>
</dbReference>
<keyword evidence="4" id="KW-0547">Nucleotide-binding</keyword>
<dbReference type="PANTHER" id="PTHR24221">
    <property type="entry name" value="ATP-BINDING CASSETTE SUB-FAMILY B"/>
    <property type="match status" value="1"/>
</dbReference>
<keyword evidence="5 12" id="KW-0067">ATP-binding</keyword>
<keyword evidence="6 9" id="KW-1133">Transmembrane helix</keyword>
<feature type="domain" description="ABC transporter" evidence="10">
    <location>
        <begin position="390"/>
        <end position="624"/>
    </location>
</feature>
<dbReference type="InterPro" id="IPR036640">
    <property type="entry name" value="ABC1_TM_sf"/>
</dbReference>
<sequence>MSTPDRGTVEAPASPSLSPRPRSTPTRPVPSGEGRGSLLLALRGLMPYLWPADRLDLRARVLWGLVLLVLAKVATMATPFLFKWATDAVAHREGATISTDTVGLILAGPLVLTLAYGLARVVMAGLTQWRDGLFAKVAIHAVRRLAIETFEHMHALSLRFHLERKTGGLTRVLERSRDGIETIVRMLVLHLAPTILEFAMVIGVLLWQFDWRYAAASVAMILAYTVFTFVMTEFRMGIRRAMNESDTDANAKAVDSLLNYETVKYFGAESWEARRYDRSMATYEKATVRTHTSLAWLNAGQAAIFTAGLTAVMALCVFDIKAGRQSVGSFVMVNAMMIQLYQPLNFLGMIYREIKQSLIDIEAMFTILARDPEIRDAPDAPALAISGGAVRFEDVHFSYDPDREILKGISFEVPAGRTVAIVGPSGAGKSTISRLLFRFYDVSSGRISIDGQDIRDVTQESLRAAIGMVPQDTVLFNDTLAYNIRYGRHGASDAEVIEAAHLAQIDGFIQHTPKGFDTEVGERGLKLSGGEKQRVAIARTILKAPPILLLDEATSALDSHTEREIQDALDRVSRGRTTLVIAHRLSTVIGADEIIVLAAGRIAERGTHGELMKKRGLYHSMWERQREAERARETLRASGDEGLSDDPAPKPADAAA</sequence>
<evidence type="ECO:0000256" key="8">
    <source>
        <dbReference type="SAM" id="MobiDB-lite"/>
    </source>
</evidence>
<comment type="subcellular location">
    <subcellularLocation>
        <location evidence="1">Cell membrane</location>
        <topology evidence="1">Multi-pass membrane protein</topology>
    </subcellularLocation>
</comment>
<evidence type="ECO:0000256" key="9">
    <source>
        <dbReference type="SAM" id="Phobius"/>
    </source>
</evidence>
<evidence type="ECO:0000256" key="7">
    <source>
        <dbReference type="ARBA" id="ARBA00023136"/>
    </source>
</evidence>
<feature type="compositionally biased region" description="Low complexity" evidence="8">
    <location>
        <begin position="11"/>
        <end position="32"/>
    </location>
</feature>
<comment type="similarity">
    <text evidence="2">Belongs to the ABC transporter superfamily.</text>
</comment>
<dbReference type="RefSeq" id="WP_247026995.1">
    <property type="nucleotide sequence ID" value="NZ_JALKCH010000003.1"/>
</dbReference>
<evidence type="ECO:0000259" key="10">
    <source>
        <dbReference type="PROSITE" id="PS50893"/>
    </source>
</evidence>
<dbReference type="EMBL" id="JALKCH010000003">
    <property type="protein sequence ID" value="MCK0196153.1"/>
    <property type="molecule type" value="Genomic_DNA"/>
</dbReference>
<feature type="transmembrane region" description="Helical" evidence="9">
    <location>
        <begin position="102"/>
        <end position="123"/>
    </location>
</feature>
<evidence type="ECO:0000256" key="4">
    <source>
        <dbReference type="ARBA" id="ARBA00022741"/>
    </source>
</evidence>
<organism evidence="12 13">
    <name type="scientific">Ancylobacter crimeensis</name>
    <dbReference type="NCBI Taxonomy" id="2579147"/>
    <lineage>
        <taxon>Bacteria</taxon>
        <taxon>Pseudomonadati</taxon>
        <taxon>Pseudomonadota</taxon>
        <taxon>Alphaproteobacteria</taxon>
        <taxon>Hyphomicrobiales</taxon>
        <taxon>Xanthobacteraceae</taxon>
        <taxon>Ancylobacter</taxon>
    </lineage>
</organism>
<dbReference type="Pfam" id="PF00664">
    <property type="entry name" value="ABC_membrane"/>
    <property type="match status" value="1"/>
</dbReference>
<dbReference type="InterPro" id="IPR027417">
    <property type="entry name" value="P-loop_NTPase"/>
</dbReference>
<evidence type="ECO:0000256" key="1">
    <source>
        <dbReference type="ARBA" id="ARBA00004651"/>
    </source>
</evidence>
<keyword evidence="7 9" id="KW-0472">Membrane</keyword>
<dbReference type="InterPro" id="IPR003593">
    <property type="entry name" value="AAA+_ATPase"/>
</dbReference>
<dbReference type="InterPro" id="IPR003439">
    <property type="entry name" value="ABC_transporter-like_ATP-bd"/>
</dbReference>
<dbReference type="InterPro" id="IPR039421">
    <property type="entry name" value="Type_1_exporter"/>
</dbReference>
<dbReference type="Proteomes" id="UP001203284">
    <property type="component" value="Unassembled WGS sequence"/>
</dbReference>
<keyword evidence="13" id="KW-1185">Reference proteome</keyword>
<evidence type="ECO:0000313" key="13">
    <source>
        <dbReference type="Proteomes" id="UP001203284"/>
    </source>
</evidence>
<accession>A0ABT0D865</accession>
<dbReference type="InterPro" id="IPR017871">
    <property type="entry name" value="ABC_transporter-like_CS"/>
</dbReference>
<feature type="transmembrane region" description="Helical" evidence="9">
    <location>
        <begin position="61"/>
        <end position="82"/>
    </location>
</feature>
<dbReference type="PROSITE" id="PS50929">
    <property type="entry name" value="ABC_TM1F"/>
    <property type="match status" value="1"/>
</dbReference>
<gene>
    <name evidence="12" type="ORF">MWN34_04430</name>
</gene>
<feature type="region of interest" description="Disordered" evidence="8">
    <location>
        <begin position="1"/>
        <end position="32"/>
    </location>
</feature>
<evidence type="ECO:0000259" key="11">
    <source>
        <dbReference type="PROSITE" id="PS50929"/>
    </source>
</evidence>
<dbReference type="PROSITE" id="PS50893">
    <property type="entry name" value="ABC_TRANSPORTER_2"/>
    <property type="match status" value="1"/>
</dbReference>
<feature type="domain" description="ABC transmembrane type-1" evidence="11">
    <location>
        <begin position="62"/>
        <end position="356"/>
    </location>
</feature>
<feature type="region of interest" description="Disordered" evidence="8">
    <location>
        <begin position="628"/>
        <end position="656"/>
    </location>
</feature>
<feature type="transmembrane region" description="Helical" evidence="9">
    <location>
        <begin position="183"/>
        <end position="207"/>
    </location>
</feature>
<feature type="transmembrane region" description="Helical" evidence="9">
    <location>
        <begin position="295"/>
        <end position="320"/>
    </location>
</feature>
<dbReference type="InterPro" id="IPR011527">
    <property type="entry name" value="ABC1_TM_dom"/>
</dbReference>
<dbReference type="CDD" id="cd03253">
    <property type="entry name" value="ABCC_ATM1_transporter"/>
    <property type="match status" value="1"/>
</dbReference>
<evidence type="ECO:0000256" key="3">
    <source>
        <dbReference type="ARBA" id="ARBA00022692"/>
    </source>
</evidence>
<dbReference type="GO" id="GO:0005524">
    <property type="term" value="F:ATP binding"/>
    <property type="evidence" value="ECO:0007669"/>
    <property type="project" value="UniProtKB-KW"/>
</dbReference>
<feature type="compositionally biased region" description="Basic and acidic residues" evidence="8">
    <location>
        <begin position="628"/>
        <end position="639"/>
    </location>
</feature>
<dbReference type="SUPFAM" id="SSF90123">
    <property type="entry name" value="ABC transporter transmembrane region"/>
    <property type="match status" value="1"/>
</dbReference>
<name>A0ABT0D865_9HYPH</name>
<evidence type="ECO:0000256" key="6">
    <source>
        <dbReference type="ARBA" id="ARBA00022989"/>
    </source>
</evidence>
<proteinExistence type="inferred from homology"/>
<dbReference type="Pfam" id="PF00005">
    <property type="entry name" value="ABC_tran"/>
    <property type="match status" value="1"/>
</dbReference>
<dbReference type="SMART" id="SM00382">
    <property type="entry name" value="AAA"/>
    <property type="match status" value="1"/>
</dbReference>
<protein>
    <submittedName>
        <fullName evidence="12">ABC transporter ATP-binding protein/permease</fullName>
    </submittedName>
</protein>
<dbReference type="Gene3D" id="1.20.1560.10">
    <property type="entry name" value="ABC transporter type 1, transmembrane domain"/>
    <property type="match status" value="1"/>
</dbReference>
<dbReference type="PANTHER" id="PTHR24221:SF654">
    <property type="entry name" value="ATP-BINDING CASSETTE SUB-FAMILY B MEMBER 6"/>
    <property type="match status" value="1"/>
</dbReference>
<reference evidence="12 13" key="1">
    <citation type="submission" date="2022-04" db="EMBL/GenBank/DDBJ databases">
        <authorList>
            <person name="Grouzdev D.S."/>
            <person name="Pantiukh K.S."/>
            <person name="Krutkina M.S."/>
        </authorList>
    </citation>
    <scope>NUCLEOTIDE SEQUENCE [LARGE SCALE GENOMIC DNA]</scope>
    <source>
        <strain evidence="12 13">6x-1</strain>
    </source>
</reference>
<dbReference type="PROSITE" id="PS00211">
    <property type="entry name" value="ABC_TRANSPORTER_1"/>
    <property type="match status" value="1"/>
</dbReference>
<evidence type="ECO:0000313" key="12">
    <source>
        <dbReference type="EMBL" id="MCK0196153.1"/>
    </source>
</evidence>
<keyword evidence="3 9" id="KW-0812">Transmembrane</keyword>
<evidence type="ECO:0000256" key="2">
    <source>
        <dbReference type="ARBA" id="ARBA00005417"/>
    </source>
</evidence>